<dbReference type="InterPro" id="IPR036736">
    <property type="entry name" value="ACP-like_sf"/>
</dbReference>
<dbReference type="InterPro" id="IPR020806">
    <property type="entry name" value="PKS_PP-bd"/>
</dbReference>
<dbReference type="GO" id="GO:0031177">
    <property type="term" value="F:phosphopantetheine binding"/>
    <property type="evidence" value="ECO:0007669"/>
    <property type="project" value="InterPro"/>
</dbReference>
<dbReference type="EMBL" id="CADIKH010000024">
    <property type="protein sequence ID" value="CAB3764446.1"/>
    <property type="molecule type" value="Genomic_DNA"/>
</dbReference>
<dbReference type="SUPFAM" id="SSF47336">
    <property type="entry name" value="ACP-like"/>
    <property type="match status" value="1"/>
</dbReference>
<evidence type="ECO:0000256" key="2">
    <source>
        <dbReference type="ARBA" id="ARBA00022553"/>
    </source>
</evidence>
<dbReference type="RefSeq" id="WP_377692390.1">
    <property type="nucleotide sequence ID" value="NZ_JBHLTK010000058.1"/>
</dbReference>
<evidence type="ECO:0000259" key="3">
    <source>
        <dbReference type="PROSITE" id="PS50075"/>
    </source>
</evidence>
<dbReference type="AlphaFoldDB" id="A0A6J5EGP6"/>
<dbReference type="SMART" id="SM01294">
    <property type="entry name" value="PKS_PP_betabranch"/>
    <property type="match status" value="1"/>
</dbReference>
<keyword evidence="2" id="KW-0597">Phosphoprotein</keyword>
<organism evidence="4 5">
    <name type="scientific">Paraburkholderia humisilvae</name>
    <dbReference type="NCBI Taxonomy" id="627669"/>
    <lineage>
        <taxon>Bacteria</taxon>
        <taxon>Pseudomonadati</taxon>
        <taxon>Pseudomonadota</taxon>
        <taxon>Betaproteobacteria</taxon>
        <taxon>Burkholderiales</taxon>
        <taxon>Burkholderiaceae</taxon>
        <taxon>Paraburkholderia</taxon>
    </lineage>
</organism>
<dbReference type="Pfam" id="PF00550">
    <property type="entry name" value="PP-binding"/>
    <property type="match status" value="1"/>
</dbReference>
<proteinExistence type="predicted"/>
<evidence type="ECO:0000256" key="1">
    <source>
        <dbReference type="ARBA" id="ARBA00022450"/>
    </source>
</evidence>
<dbReference type="PROSITE" id="PS50075">
    <property type="entry name" value="CARRIER"/>
    <property type="match status" value="1"/>
</dbReference>
<keyword evidence="1" id="KW-0596">Phosphopantetheine</keyword>
<accession>A0A6J5EGP6</accession>
<feature type="domain" description="Carrier" evidence="3">
    <location>
        <begin position="45"/>
        <end position="120"/>
    </location>
</feature>
<keyword evidence="5" id="KW-1185">Reference proteome</keyword>
<dbReference type="SMART" id="SM00823">
    <property type="entry name" value="PKS_PP"/>
    <property type="match status" value="1"/>
</dbReference>
<reference evidence="4 5" key="1">
    <citation type="submission" date="2020-04" db="EMBL/GenBank/DDBJ databases">
        <authorList>
            <person name="De Canck E."/>
        </authorList>
    </citation>
    <scope>NUCLEOTIDE SEQUENCE [LARGE SCALE GENOMIC DNA]</scope>
    <source>
        <strain evidence="4 5">LMG 29542</strain>
    </source>
</reference>
<evidence type="ECO:0000313" key="4">
    <source>
        <dbReference type="EMBL" id="CAB3764446.1"/>
    </source>
</evidence>
<dbReference type="Proteomes" id="UP000494363">
    <property type="component" value="Unassembled WGS sequence"/>
</dbReference>
<protein>
    <recommendedName>
        <fullName evidence="3">Carrier domain-containing protein</fullName>
    </recommendedName>
</protein>
<dbReference type="Gene3D" id="1.10.1200.10">
    <property type="entry name" value="ACP-like"/>
    <property type="match status" value="1"/>
</dbReference>
<name>A0A6J5EGP6_9BURK</name>
<evidence type="ECO:0000313" key="5">
    <source>
        <dbReference type="Proteomes" id="UP000494363"/>
    </source>
</evidence>
<gene>
    <name evidence="4" type="ORF">LMG29542_04897</name>
</gene>
<dbReference type="InterPro" id="IPR009081">
    <property type="entry name" value="PP-bd_ACP"/>
</dbReference>
<sequence>MRTVAAQDGVRRDPRRRHNETRKTLGAVGRISQNELGEWVKDTKMLSASIEKAISTWLISQHLTDSFDPRLTFAELGLDSISSTELALFLEKECGVELDETIVYSYPAVDALAQYVAELIAASGKPQSDARRGAAGESAT</sequence>